<name>A0ABR1YUA9_9PEZI</name>
<gene>
    <name evidence="2" type="ORF">HDK90DRAFT_510190</name>
</gene>
<feature type="region of interest" description="Disordered" evidence="1">
    <location>
        <begin position="1"/>
        <end position="35"/>
    </location>
</feature>
<reference evidence="2 3" key="1">
    <citation type="submission" date="2024-04" db="EMBL/GenBank/DDBJ databases">
        <title>Phyllosticta paracitricarpa is synonymous to the EU quarantine fungus P. citricarpa based on phylogenomic analyses.</title>
        <authorList>
            <consortium name="Lawrence Berkeley National Laboratory"/>
            <person name="Van Ingen-Buijs V.A."/>
            <person name="Van Westerhoven A.C."/>
            <person name="Haridas S."/>
            <person name="Skiadas P."/>
            <person name="Martin F."/>
            <person name="Groenewald J.Z."/>
            <person name="Crous P.W."/>
            <person name="Seidl M.F."/>
        </authorList>
    </citation>
    <scope>NUCLEOTIDE SEQUENCE [LARGE SCALE GENOMIC DNA]</scope>
    <source>
        <strain evidence="2 3">CBS 123374</strain>
    </source>
</reference>
<evidence type="ECO:0000313" key="3">
    <source>
        <dbReference type="Proteomes" id="UP001492380"/>
    </source>
</evidence>
<keyword evidence="3" id="KW-1185">Reference proteome</keyword>
<evidence type="ECO:0000313" key="2">
    <source>
        <dbReference type="EMBL" id="KAK8238576.1"/>
    </source>
</evidence>
<evidence type="ECO:0000256" key="1">
    <source>
        <dbReference type="SAM" id="MobiDB-lite"/>
    </source>
</evidence>
<feature type="region of interest" description="Disordered" evidence="1">
    <location>
        <begin position="193"/>
        <end position="226"/>
    </location>
</feature>
<feature type="compositionally biased region" description="Acidic residues" evidence="1">
    <location>
        <begin position="380"/>
        <end position="389"/>
    </location>
</feature>
<accession>A0ABR1YUA9</accession>
<dbReference type="Proteomes" id="UP001492380">
    <property type="component" value="Unassembled WGS sequence"/>
</dbReference>
<proteinExistence type="predicted"/>
<dbReference type="EMBL" id="JBBWRZ010000004">
    <property type="protein sequence ID" value="KAK8238576.1"/>
    <property type="molecule type" value="Genomic_DNA"/>
</dbReference>
<organism evidence="2 3">
    <name type="scientific">Phyllosticta capitalensis</name>
    <dbReference type="NCBI Taxonomy" id="121624"/>
    <lineage>
        <taxon>Eukaryota</taxon>
        <taxon>Fungi</taxon>
        <taxon>Dikarya</taxon>
        <taxon>Ascomycota</taxon>
        <taxon>Pezizomycotina</taxon>
        <taxon>Dothideomycetes</taxon>
        <taxon>Dothideomycetes incertae sedis</taxon>
        <taxon>Botryosphaeriales</taxon>
        <taxon>Phyllostictaceae</taxon>
        <taxon>Phyllosticta</taxon>
    </lineage>
</organism>
<comment type="caution">
    <text evidence="2">The sequence shown here is derived from an EMBL/GenBank/DDBJ whole genome shotgun (WGS) entry which is preliminary data.</text>
</comment>
<feature type="region of interest" description="Disordered" evidence="1">
    <location>
        <begin position="354"/>
        <end position="389"/>
    </location>
</feature>
<sequence length="389" mass="43609">MAPETDTFPHKRTHRRNPSSTSDAGIFVSPGRHSAPVAPVSVQATMKSSSSEPQSLVRPPATKSKNVLTAFENLVEVGIQNLISQDMLPRVRLDGPYQARHDSARQRTLQPHEWTDEMIKNLDKIVHICKDVDRARKLLHNEMQSRQAQGRLRGRVRLAEGLLMTDVNQVLHYLRTNTTWDTSLAPMEDTSDVEDMEKSPLPPQKKVCFSSPAKESTAAPITTTNSQSPHDIKVINDLNSMLLKDLNHVRAIRLALQDKSTTLKTEHECRTARTKALARLHEVNMAEGMTSLEQLKLEYAKHSSLQKQDQQARLAHEHVLVADRAAALYKAISEHVEVVLPDSLKGAMEWLQPSLSRTPKPAPQLGSFKPQGKKRKVFEESDGEDSFES</sequence>
<protein>
    <submittedName>
        <fullName evidence="2">Uncharacterized protein</fullName>
    </submittedName>
</protein>